<evidence type="ECO:0008006" key="3">
    <source>
        <dbReference type="Google" id="ProtNLM"/>
    </source>
</evidence>
<protein>
    <recommendedName>
        <fullName evidence="3">Thioredoxin domain-containing protein</fullName>
    </recommendedName>
</protein>
<accession>H1Q321</accession>
<evidence type="ECO:0000313" key="1">
    <source>
        <dbReference type="EMBL" id="EHO69619.1"/>
    </source>
</evidence>
<comment type="caution">
    <text evidence="1">The sequence shown here is derived from an EMBL/GenBank/DDBJ whole genome shotgun (WGS) entry which is preliminary data.</text>
</comment>
<reference evidence="1 2" key="1">
    <citation type="submission" date="2011-12" db="EMBL/GenBank/DDBJ databases">
        <title>The Genome Sequence of Prevotella micans F0438.</title>
        <authorList>
            <consortium name="The Broad Institute Genome Sequencing Platform"/>
            <person name="Earl A."/>
            <person name="Ward D."/>
            <person name="Feldgarden M."/>
            <person name="Gevers D."/>
            <person name="Izard J."/>
            <person name="Baranova O.V."/>
            <person name="Blanton J.M."/>
            <person name="Wade W.G."/>
            <person name="Dewhirst F.E."/>
            <person name="Young S.K."/>
            <person name="Zeng Q."/>
            <person name="Gargeya S."/>
            <person name="Fitzgerald M."/>
            <person name="Haas B."/>
            <person name="Abouelleil A."/>
            <person name="Alvarado L."/>
            <person name="Arachchi H.M."/>
            <person name="Berlin A."/>
            <person name="Chapman S.B."/>
            <person name="Gearin G."/>
            <person name="Goldberg J."/>
            <person name="Griggs A."/>
            <person name="Gujja S."/>
            <person name="Hansen M."/>
            <person name="Heiman D."/>
            <person name="Howarth C."/>
            <person name="Larimer J."/>
            <person name="Lui A."/>
            <person name="MacDonald P.J.P."/>
            <person name="McCowen C."/>
            <person name="Montmayeur A."/>
            <person name="Murphy C."/>
            <person name="Neiman D."/>
            <person name="Pearson M."/>
            <person name="Priest M."/>
            <person name="Roberts A."/>
            <person name="Saif S."/>
            <person name="Shea T."/>
            <person name="Sisk P."/>
            <person name="Stolte C."/>
            <person name="Sykes S."/>
            <person name="Wortman J."/>
            <person name="Nusbaum C."/>
            <person name="Birren B."/>
        </authorList>
    </citation>
    <scope>NUCLEOTIDE SEQUENCE [LARGE SCALE GENOMIC DNA]</scope>
    <source>
        <strain evidence="1 2">F0438</strain>
    </source>
</reference>
<dbReference type="AlphaFoldDB" id="H1Q321"/>
<organism evidence="1 2">
    <name type="scientific">Prevotella micans F0438</name>
    <dbReference type="NCBI Taxonomy" id="883158"/>
    <lineage>
        <taxon>Bacteria</taxon>
        <taxon>Pseudomonadati</taxon>
        <taxon>Bacteroidota</taxon>
        <taxon>Bacteroidia</taxon>
        <taxon>Bacteroidales</taxon>
        <taxon>Prevotellaceae</taxon>
        <taxon>Prevotella</taxon>
    </lineage>
</organism>
<evidence type="ECO:0000313" key="2">
    <source>
        <dbReference type="Proteomes" id="UP000016023"/>
    </source>
</evidence>
<proteinExistence type="predicted"/>
<dbReference type="Proteomes" id="UP000016023">
    <property type="component" value="Unassembled WGS sequence"/>
</dbReference>
<sequence>MKIIHILIVISLSLLFDSCIRTSGFTSGFKSLSEEEKTRIIPLRDEIQDSKNIDSATQRIYSITCNQLRKYIKENNKVLVYDWTPFCRSSSCINPTLIKRFCDENNMKFILIANCYTGVFEFNSNIIQVFSINNEAYRTDVRSRYSRLFYEELTGMKYKSLHSLIYFDNGSFVGSYDNISELYLPST</sequence>
<dbReference type="HOGENOM" id="CLU_120946_0_0_10"/>
<keyword evidence="2" id="KW-1185">Reference proteome</keyword>
<gene>
    <name evidence="1" type="ORF">HMPREF9140_01309</name>
</gene>
<dbReference type="EMBL" id="AGWK01000036">
    <property type="protein sequence ID" value="EHO69619.1"/>
    <property type="molecule type" value="Genomic_DNA"/>
</dbReference>
<name>H1Q321_9BACT</name>